<dbReference type="InterPro" id="IPR000719">
    <property type="entry name" value="Prot_kinase_dom"/>
</dbReference>
<evidence type="ECO:0000256" key="4">
    <source>
        <dbReference type="ARBA" id="ARBA00022840"/>
    </source>
</evidence>
<dbReference type="GO" id="GO:0004674">
    <property type="term" value="F:protein serine/threonine kinase activity"/>
    <property type="evidence" value="ECO:0007669"/>
    <property type="project" value="UniProtKB-EC"/>
</dbReference>
<dbReference type="InterPro" id="IPR011009">
    <property type="entry name" value="Kinase-like_dom_sf"/>
</dbReference>
<feature type="binding site" evidence="5">
    <location>
        <position position="100"/>
    </location>
    <ligand>
        <name>ATP</name>
        <dbReference type="ChEBI" id="CHEBI:30616"/>
    </ligand>
</feature>
<reference evidence="7 8" key="1">
    <citation type="submission" date="2019-02" db="EMBL/GenBank/DDBJ databases">
        <title>Deep-cultivation of Planctomycetes and their phenomic and genomic characterization uncovers novel biology.</title>
        <authorList>
            <person name="Wiegand S."/>
            <person name="Jogler M."/>
            <person name="Boedeker C."/>
            <person name="Pinto D."/>
            <person name="Vollmers J."/>
            <person name="Rivas-Marin E."/>
            <person name="Kohn T."/>
            <person name="Peeters S.H."/>
            <person name="Heuer A."/>
            <person name="Rast P."/>
            <person name="Oberbeckmann S."/>
            <person name="Bunk B."/>
            <person name="Jeske O."/>
            <person name="Meyerdierks A."/>
            <person name="Storesund J.E."/>
            <person name="Kallscheuer N."/>
            <person name="Luecker S."/>
            <person name="Lage O.M."/>
            <person name="Pohl T."/>
            <person name="Merkel B.J."/>
            <person name="Hornburger P."/>
            <person name="Mueller R.-W."/>
            <person name="Bruemmer F."/>
            <person name="Labrenz M."/>
            <person name="Spormann A.M."/>
            <person name="Op den Camp H."/>
            <person name="Overmann J."/>
            <person name="Amann R."/>
            <person name="Jetten M.S.M."/>
            <person name="Mascher T."/>
            <person name="Medema M.H."/>
            <person name="Devos D.P."/>
            <person name="Kaster A.-K."/>
            <person name="Ovreas L."/>
            <person name="Rohde M."/>
            <person name="Galperin M.Y."/>
            <person name="Jogler C."/>
        </authorList>
    </citation>
    <scope>NUCLEOTIDE SEQUENCE [LARGE SCALE GENOMIC DNA]</scope>
    <source>
        <strain evidence="7 8">Pla133</strain>
    </source>
</reference>
<dbReference type="PANTHER" id="PTHR43289">
    <property type="entry name" value="MITOGEN-ACTIVATED PROTEIN KINASE KINASE KINASE 20-RELATED"/>
    <property type="match status" value="1"/>
</dbReference>
<dbReference type="InterPro" id="IPR017441">
    <property type="entry name" value="Protein_kinase_ATP_BS"/>
</dbReference>
<evidence type="ECO:0000256" key="5">
    <source>
        <dbReference type="PROSITE-ProRule" id="PRU10141"/>
    </source>
</evidence>
<protein>
    <submittedName>
        <fullName evidence="7">Serine/threonine-protein kinase StkP</fullName>
        <ecNumber evidence="7">2.7.11.1</ecNumber>
    </submittedName>
</protein>
<dbReference type="CDD" id="cd14014">
    <property type="entry name" value="STKc_PknB_like"/>
    <property type="match status" value="1"/>
</dbReference>
<dbReference type="PROSITE" id="PS50011">
    <property type="entry name" value="PROTEIN_KINASE_DOM"/>
    <property type="match status" value="1"/>
</dbReference>
<dbReference type="Gene3D" id="1.10.510.10">
    <property type="entry name" value="Transferase(Phosphotransferase) domain 1"/>
    <property type="match status" value="1"/>
</dbReference>
<dbReference type="SMART" id="SM00220">
    <property type="entry name" value="S_TKc"/>
    <property type="match status" value="1"/>
</dbReference>
<evidence type="ECO:0000259" key="6">
    <source>
        <dbReference type="PROSITE" id="PS50011"/>
    </source>
</evidence>
<dbReference type="PANTHER" id="PTHR43289:SF6">
    <property type="entry name" value="SERINE_THREONINE-PROTEIN KINASE NEKL-3"/>
    <property type="match status" value="1"/>
</dbReference>
<accession>A0A518BNV1</accession>
<dbReference type="Proteomes" id="UP000316921">
    <property type="component" value="Chromosome"/>
</dbReference>
<name>A0A518BNV1_9BACT</name>
<dbReference type="Pfam" id="PF00069">
    <property type="entry name" value="Pkinase"/>
    <property type="match status" value="1"/>
</dbReference>
<dbReference type="PROSITE" id="PS00107">
    <property type="entry name" value="PROTEIN_KINASE_ATP"/>
    <property type="match status" value="1"/>
</dbReference>
<dbReference type="SUPFAM" id="SSF56112">
    <property type="entry name" value="Protein kinase-like (PK-like)"/>
    <property type="match status" value="1"/>
</dbReference>
<feature type="domain" description="Protein kinase" evidence="6">
    <location>
        <begin position="71"/>
        <end position="337"/>
    </location>
</feature>
<keyword evidence="3 7" id="KW-0418">Kinase</keyword>
<keyword evidence="1 7" id="KW-0808">Transferase</keyword>
<keyword evidence="2 5" id="KW-0547">Nucleotide-binding</keyword>
<evidence type="ECO:0000256" key="2">
    <source>
        <dbReference type="ARBA" id="ARBA00022741"/>
    </source>
</evidence>
<evidence type="ECO:0000313" key="8">
    <source>
        <dbReference type="Proteomes" id="UP000316921"/>
    </source>
</evidence>
<gene>
    <name evidence="7" type="primary">stkP_3</name>
    <name evidence="7" type="ORF">Pla133_37560</name>
</gene>
<proteinExistence type="predicted"/>
<dbReference type="Gene3D" id="3.30.200.20">
    <property type="entry name" value="Phosphorylase Kinase, domain 1"/>
    <property type="match status" value="1"/>
</dbReference>
<organism evidence="7 8">
    <name type="scientific">Engelhardtia mirabilis</name>
    <dbReference type="NCBI Taxonomy" id="2528011"/>
    <lineage>
        <taxon>Bacteria</taxon>
        <taxon>Pseudomonadati</taxon>
        <taxon>Planctomycetota</taxon>
        <taxon>Planctomycetia</taxon>
        <taxon>Planctomycetia incertae sedis</taxon>
        <taxon>Engelhardtia</taxon>
    </lineage>
</organism>
<dbReference type="GO" id="GO:0005524">
    <property type="term" value="F:ATP binding"/>
    <property type="evidence" value="ECO:0007669"/>
    <property type="project" value="UniProtKB-UniRule"/>
</dbReference>
<evidence type="ECO:0000313" key="7">
    <source>
        <dbReference type="EMBL" id="QDU68654.1"/>
    </source>
</evidence>
<dbReference type="KEGG" id="pbap:Pla133_37560"/>
<dbReference type="EC" id="2.7.11.1" evidence="7"/>
<keyword evidence="4 5" id="KW-0067">ATP-binding</keyword>
<keyword evidence="8" id="KW-1185">Reference proteome</keyword>
<evidence type="ECO:0000256" key="3">
    <source>
        <dbReference type="ARBA" id="ARBA00022777"/>
    </source>
</evidence>
<dbReference type="AlphaFoldDB" id="A0A518BNV1"/>
<evidence type="ECO:0000256" key="1">
    <source>
        <dbReference type="ARBA" id="ARBA00022679"/>
    </source>
</evidence>
<sequence>MAAVEHDDQWFERYLELRLEDEAVAADLWSTASDALRRRFASRRAALESIGLLAAVEGEAETWNPPSVEGYEVVAHLGAGGGGTVFVGRQESLGREVAIKFLSPRPTIDGNPQARFAREAAILARVRSPHVVEIFDYGVADSWPYLVMALVPGRSLAHEVRERGPAGDREAIRAAVRTMATLARAVQVLHRAGIVHRDLKPSNVLRDPDGNPILIDFGLALDSAAVGLDRTRTGHILGTPAYAAPEQIDGAGCDHRADIFGLGATLFHLLTGTTPIGAPSLDAIRREYQSHGARNVRAFNREVDRDLAAVVSCATATRAADRYQSCAAFIDDLESWLDGVRPRAARRRPIRGAARWVRRNPTRTALLVTLPILAVLGRSTVLAESRRLEQIEGERVKSLSQLVDAELAIGTGDAAAQALDELARLRPRDPDVAFARVRVALDGPGNFDPGRLARSPARLAALRLSLAEAEALLSHEPCWEPLIRLESLLASGRVPLPRVELPELNSDLPVGVARRAIVAWRFVGADPRKLRAAIVELFKRAPNDVRVARMAAFGAEGAEDLVSLAAASSLRALDPERGGSWSIVLFTELRYLRSLGGGAVASEIDRLLAAADALVERFPMDREVLFHAADIASNDPTPGAHWRAARLYERCLALGDAPEVRINLGNIYLGGANRLTRWPSSSGSPIADIVRYGCGLGRKQHLLLRVEELASGLEAYRGQAPEYWTNRSWTVFQLDGPKAAARLLGRGLEWIGPDADELWLVHLMRAEFALDALDQGRGDPMDAAAASASLRWLADHGFPPENGPCVRIFQSAGRHGEPTLARDLWDRLDAETQTKATPLYELFLAPLLDEGS</sequence>
<dbReference type="EMBL" id="CP036287">
    <property type="protein sequence ID" value="QDU68654.1"/>
    <property type="molecule type" value="Genomic_DNA"/>
</dbReference>